<dbReference type="GO" id="GO:0043814">
    <property type="term" value="F:phospholactate guanylyltransferase activity"/>
    <property type="evidence" value="ECO:0007669"/>
    <property type="project" value="InterPro"/>
</dbReference>
<gene>
    <name evidence="5" type="primary">fbiD</name>
    <name evidence="6" type="ORF">FB566_4248</name>
</gene>
<dbReference type="Pfam" id="PF01983">
    <property type="entry name" value="CofC"/>
    <property type="match status" value="1"/>
</dbReference>
<accession>A0A543B1E6</accession>
<name>A0A543B1E6_9ACTN</name>
<dbReference type="InterPro" id="IPR029044">
    <property type="entry name" value="Nucleotide-diphossugar_trans"/>
</dbReference>
<evidence type="ECO:0000256" key="2">
    <source>
        <dbReference type="ARBA" id="ARBA00022695"/>
    </source>
</evidence>
<organism evidence="6 7">
    <name type="scientific">Stackebrandtia endophytica</name>
    <dbReference type="NCBI Taxonomy" id="1496996"/>
    <lineage>
        <taxon>Bacteria</taxon>
        <taxon>Bacillati</taxon>
        <taxon>Actinomycetota</taxon>
        <taxon>Actinomycetes</taxon>
        <taxon>Glycomycetales</taxon>
        <taxon>Glycomycetaceae</taxon>
        <taxon>Stackebrandtia</taxon>
    </lineage>
</organism>
<sequence length="206" mass="21109">MTLPRILIPVKPLATAKTRLSTSDVDRARLALAFAIDTASEAAGLASVTVVTDDDRVRDAMAAASIAVVPECGVRGLNAAIIGGAAHFGTARITVLTADLPALRAEELRDALELARGHHRAFVPDADGTGTVALSGPADDLNPLFGPDSARRHAASGAARLSGAWPGLRRDVDTPANLAEAMALGVGVHTAELMSAQANQPATGWV</sequence>
<comment type="pathway">
    <text evidence="5">Cofactor biosynthesis; coenzyme F420 biosynthesis.</text>
</comment>
<dbReference type="UniPathway" id="UPA00071"/>
<evidence type="ECO:0000313" key="6">
    <source>
        <dbReference type="EMBL" id="TQL78657.1"/>
    </source>
</evidence>
<dbReference type="InParanoid" id="A0A543B1E6"/>
<feature type="binding site" evidence="5">
    <location>
        <position position="131"/>
    </location>
    <ligand>
        <name>phosphoenolpyruvate</name>
        <dbReference type="ChEBI" id="CHEBI:58702"/>
    </ligand>
</feature>
<reference evidence="6 7" key="1">
    <citation type="submission" date="2019-06" db="EMBL/GenBank/DDBJ databases">
        <title>Sequencing the genomes of 1000 actinobacteria strains.</title>
        <authorList>
            <person name="Klenk H.-P."/>
        </authorList>
    </citation>
    <scope>NUCLEOTIDE SEQUENCE [LARGE SCALE GENOMIC DNA]</scope>
    <source>
        <strain evidence="6 7">DSM 45928</strain>
    </source>
</reference>
<feature type="binding site" evidence="5">
    <location>
        <position position="146"/>
    </location>
    <ligand>
        <name>phosphoenolpyruvate</name>
        <dbReference type="ChEBI" id="CHEBI:58702"/>
    </ligand>
</feature>
<dbReference type="Gene3D" id="3.90.550.10">
    <property type="entry name" value="Spore Coat Polysaccharide Biosynthesis Protein SpsA, Chain A"/>
    <property type="match status" value="1"/>
</dbReference>
<dbReference type="AlphaFoldDB" id="A0A543B1E6"/>
<dbReference type="InterPro" id="IPR002835">
    <property type="entry name" value="CofC"/>
</dbReference>
<comment type="function">
    <text evidence="5">Guanylyltransferase that catalyzes the activation of phosphoenolpyruvate (PEP) as enolpyruvoyl-2-diphospho-5'-guanosine, via the condensation of PEP with GTP. It is involved in the biosynthesis of coenzyme F420, a hydride carrier cofactor.</text>
</comment>
<keyword evidence="4 5" id="KW-0342">GTP-binding</keyword>
<feature type="binding site" evidence="5">
    <location>
        <position position="149"/>
    </location>
    <ligand>
        <name>phosphoenolpyruvate</name>
        <dbReference type="ChEBI" id="CHEBI:58702"/>
    </ligand>
</feature>
<dbReference type="GO" id="GO:0005525">
    <property type="term" value="F:GTP binding"/>
    <property type="evidence" value="ECO:0007669"/>
    <property type="project" value="UniProtKB-KW"/>
</dbReference>
<dbReference type="RefSeq" id="WP_142043358.1">
    <property type="nucleotide sequence ID" value="NZ_JBHTGS010000003.1"/>
</dbReference>
<dbReference type="PANTHER" id="PTHR40392:SF1">
    <property type="entry name" value="2-PHOSPHO-L-LACTATE GUANYLYLTRANSFERASE"/>
    <property type="match status" value="1"/>
</dbReference>
<proteinExistence type="inferred from homology"/>
<keyword evidence="7" id="KW-1185">Reference proteome</keyword>
<comment type="catalytic activity">
    <reaction evidence="5">
        <text>phosphoenolpyruvate + GTP + H(+) = enolpyruvoyl-2-diphospho-5'-guanosine + diphosphate</text>
        <dbReference type="Rhea" id="RHEA:30519"/>
        <dbReference type="ChEBI" id="CHEBI:15378"/>
        <dbReference type="ChEBI" id="CHEBI:33019"/>
        <dbReference type="ChEBI" id="CHEBI:37565"/>
        <dbReference type="ChEBI" id="CHEBI:58702"/>
        <dbReference type="ChEBI" id="CHEBI:143701"/>
        <dbReference type="EC" id="2.7.7.105"/>
    </reaction>
</comment>
<dbReference type="PANTHER" id="PTHR40392">
    <property type="entry name" value="2-PHOSPHO-L-LACTATE GUANYLYLTRANSFERASE"/>
    <property type="match status" value="1"/>
</dbReference>
<dbReference type="NCBIfam" id="TIGR03552">
    <property type="entry name" value="F420_cofC"/>
    <property type="match status" value="1"/>
</dbReference>
<comment type="similarity">
    <text evidence="5">Belongs to the CofC family.</text>
</comment>
<evidence type="ECO:0000256" key="3">
    <source>
        <dbReference type="ARBA" id="ARBA00022741"/>
    </source>
</evidence>
<protein>
    <recommendedName>
        <fullName evidence="5">Phosphoenolpyruvate guanylyltransferase</fullName>
        <shortName evidence="5">PEP guanylyltransferase</shortName>
        <ecNumber evidence="5">2.7.7.105</ecNumber>
    </recommendedName>
</protein>
<evidence type="ECO:0000256" key="4">
    <source>
        <dbReference type="ARBA" id="ARBA00023134"/>
    </source>
</evidence>
<dbReference type="EC" id="2.7.7.105" evidence="5"/>
<keyword evidence="3 5" id="KW-0547">Nucleotide-binding</keyword>
<dbReference type="SUPFAM" id="SSF53448">
    <property type="entry name" value="Nucleotide-diphospho-sugar transferases"/>
    <property type="match status" value="1"/>
</dbReference>
<evidence type="ECO:0000313" key="7">
    <source>
        <dbReference type="Proteomes" id="UP000317043"/>
    </source>
</evidence>
<comment type="caution">
    <text evidence="6">The sequence shown here is derived from an EMBL/GenBank/DDBJ whole genome shotgun (WGS) entry which is preliminary data.</text>
</comment>
<dbReference type="FunCoup" id="A0A543B1E6">
    <property type="interactions" value="90"/>
</dbReference>
<evidence type="ECO:0000256" key="1">
    <source>
        <dbReference type="ARBA" id="ARBA00022679"/>
    </source>
</evidence>
<keyword evidence="1 5" id="KW-0808">Transferase</keyword>
<keyword evidence="2 5" id="KW-0548">Nucleotidyltransferase</keyword>
<evidence type="ECO:0000256" key="5">
    <source>
        <dbReference type="HAMAP-Rule" id="MF_02114"/>
    </source>
</evidence>
<dbReference type="EMBL" id="VFOW01000001">
    <property type="protein sequence ID" value="TQL78657.1"/>
    <property type="molecule type" value="Genomic_DNA"/>
</dbReference>
<dbReference type="OrthoDB" id="9151145at2"/>
<dbReference type="GO" id="GO:0052645">
    <property type="term" value="P:F420-0 metabolic process"/>
    <property type="evidence" value="ECO:0007669"/>
    <property type="project" value="UniProtKB-UniRule"/>
</dbReference>
<dbReference type="HAMAP" id="MF_02114">
    <property type="entry name" value="CofC"/>
    <property type="match status" value="1"/>
</dbReference>
<dbReference type="Proteomes" id="UP000317043">
    <property type="component" value="Unassembled WGS sequence"/>
</dbReference>